<feature type="domain" description="N-acetyltransferase" evidence="3">
    <location>
        <begin position="1"/>
        <end position="143"/>
    </location>
</feature>
<gene>
    <name evidence="4" type="primary">yjaB</name>
    <name evidence="4" type="ORF">Loak_1230</name>
</gene>
<keyword evidence="2 4" id="KW-0012">Acyltransferase</keyword>
<dbReference type="EMBL" id="LNYP01000024">
    <property type="protein sequence ID" value="KTD38742.1"/>
    <property type="molecule type" value="Genomic_DNA"/>
</dbReference>
<dbReference type="InterPro" id="IPR000182">
    <property type="entry name" value="GNAT_dom"/>
</dbReference>
<dbReference type="SUPFAM" id="SSF55729">
    <property type="entry name" value="Acyl-CoA N-acyltransferases (Nat)"/>
    <property type="match status" value="1"/>
</dbReference>
<accession>A0A0W0X2L9</accession>
<proteinExistence type="predicted"/>
<dbReference type="PROSITE" id="PS51186">
    <property type="entry name" value="GNAT"/>
    <property type="match status" value="1"/>
</dbReference>
<evidence type="ECO:0000256" key="1">
    <source>
        <dbReference type="ARBA" id="ARBA00022679"/>
    </source>
</evidence>
<dbReference type="PANTHER" id="PTHR43800:SF1">
    <property type="entry name" value="PEPTIDYL-LYSINE N-ACETYLTRANSFERASE YJAB"/>
    <property type="match status" value="1"/>
</dbReference>
<dbReference type="EC" id="2.3.1.-" evidence="4"/>
<dbReference type="RefSeq" id="WP_025386334.1">
    <property type="nucleotide sequence ID" value="NZ_KV441803.1"/>
</dbReference>
<dbReference type="AlphaFoldDB" id="A0A0W0X2L9"/>
<dbReference type="CDD" id="cd04301">
    <property type="entry name" value="NAT_SF"/>
    <property type="match status" value="1"/>
</dbReference>
<comment type="caution">
    <text evidence="4">The sequence shown here is derived from an EMBL/GenBank/DDBJ whole genome shotgun (WGS) entry which is preliminary data.</text>
</comment>
<evidence type="ECO:0000256" key="2">
    <source>
        <dbReference type="ARBA" id="ARBA00023315"/>
    </source>
</evidence>
<dbReference type="PANTHER" id="PTHR43800">
    <property type="entry name" value="PEPTIDYL-LYSINE N-ACETYLTRANSFERASE YJAB"/>
    <property type="match status" value="1"/>
</dbReference>
<reference evidence="4 5" key="1">
    <citation type="submission" date="2015-11" db="EMBL/GenBank/DDBJ databases">
        <title>Genomic analysis of 38 Legionella species identifies large and diverse effector repertoires.</title>
        <authorList>
            <person name="Burstein D."/>
            <person name="Amaro F."/>
            <person name="Zusman T."/>
            <person name="Lifshitz Z."/>
            <person name="Cohen O."/>
            <person name="Gilbert J.A."/>
            <person name="Pupko T."/>
            <person name="Shuman H.A."/>
            <person name="Segal G."/>
        </authorList>
    </citation>
    <scope>NUCLEOTIDE SEQUENCE [LARGE SCALE GENOMIC DNA]</scope>
    <source>
        <strain evidence="4 5">Oak Ridge-10</strain>
    </source>
</reference>
<dbReference type="PATRIC" id="fig|29423.5.peg.1285"/>
<keyword evidence="1 4" id="KW-0808">Transferase</keyword>
<evidence type="ECO:0000259" key="3">
    <source>
        <dbReference type="PROSITE" id="PS51186"/>
    </source>
</evidence>
<dbReference type="InterPro" id="IPR016181">
    <property type="entry name" value="Acyl_CoA_acyltransferase"/>
</dbReference>
<name>A0A0W0X2L9_9GAMM</name>
<dbReference type="Pfam" id="PF13508">
    <property type="entry name" value="Acetyltransf_7"/>
    <property type="match status" value="1"/>
</dbReference>
<evidence type="ECO:0000313" key="4">
    <source>
        <dbReference type="EMBL" id="KTD38742.1"/>
    </source>
</evidence>
<dbReference type="Gene3D" id="3.40.630.30">
    <property type="match status" value="1"/>
</dbReference>
<sequence length="143" mass="16222">MICDLSTTDFDELINVWEQSVRATHHFLKEHDLQEIKQQILSVYFDAVELKGFKGDNGKILGFSGVTEQKLEMLFVLPNAQGQGVGSSLCRHALEQQKVSLVDVNEQNLRAIKFYKKMGFKKVGRSSLDGEGRPYPVLHLLKE</sequence>
<protein>
    <submittedName>
        <fullName evidence="4">Putative N-acetyltransferase YjaB</fullName>
        <ecNumber evidence="4">2.3.1.-</ecNumber>
    </submittedName>
</protein>
<evidence type="ECO:0000313" key="5">
    <source>
        <dbReference type="Proteomes" id="UP000054858"/>
    </source>
</evidence>
<dbReference type="Proteomes" id="UP000054858">
    <property type="component" value="Unassembled WGS sequence"/>
</dbReference>
<dbReference type="GO" id="GO:0016747">
    <property type="term" value="F:acyltransferase activity, transferring groups other than amino-acyl groups"/>
    <property type="evidence" value="ECO:0007669"/>
    <property type="project" value="InterPro"/>
</dbReference>
<organism evidence="4 5">
    <name type="scientific">Legionella oakridgensis</name>
    <dbReference type="NCBI Taxonomy" id="29423"/>
    <lineage>
        <taxon>Bacteria</taxon>
        <taxon>Pseudomonadati</taxon>
        <taxon>Pseudomonadota</taxon>
        <taxon>Gammaproteobacteria</taxon>
        <taxon>Legionellales</taxon>
        <taxon>Legionellaceae</taxon>
        <taxon>Legionella</taxon>
    </lineage>
</organism>